<dbReference type="Gene3D" id="3.30.40.10">
    <property type="entry name" value="Zinc/RING finger domain, C3HC4 (zinc finger)"/>
    <property type="match status" value="1"/>
</dbReference>
<evidence type="ECO:0000259" key="7">
    <source>
        <dbReference type="PROSITE" id="PS51192"/>
    </source>
</evidence>
<evidence type="ECO:0000259" key="8">
    <source>
        <dbReference type="PROSITE" id="PS51194"/>
    </source>
</evidence>
<dbReference type="InterPro" id="IPR000330">
    <property type="entry name" value="SNF2_N"/>
</dbReference>
<organism evidence="9 10">
    <name type="scientific">Phakopsora pachyrhizi</name>
    <name type="common">Asian soybean rust disease fungus</name>
    <dbReference type="NCBI Taxonomy" id="170000"/>
    <lineage>
        <taxon>Eukaryota</taxon>
        <taxon>Fungi</taxon>
        <taxon>Dikarya</taxon>
        <taxon>Basidiomycota</taxon>
        <taxon>Pucciniomycotina</taxon>
        <taxon>Pucciniomycetes</taxon>
        <taxon>Pucciniales</taxon>
        <taxon>Phakopsoraceae</taxon>
        <taxon>Phakopsora</taxon>
    </lineage>
</organism>
<feature type="compositionally biased region" description="Basic residues" evidence="6">
    <location>
        <begin position="245"/>
        <end position="257"/>
    </location>
</feature>
<dbReference type="CDD" id="cd18793">
    <property type="entry name" value="SF2_C_SNF"/>
    <property type="match status" value="1"/>
</dbReference>
<dbReference type="Gene3D" id="3.40.50.10810">
    <property type="entry name" value="Tandem AAA-ATPase domain"/>
    <property type="match status" value="1"/>
</dbReference>
<dbReference type="SUPFAM" id="SSF54160">
    <property type="entry name" value="Chromo domain-like"/>
    <property type="match status" value="1"/>
</dbReference>
<keyword evidence="3 9" id="KW-0378">Hydrolase</keyword>
<dbReference type="PROSITE" id="PS51192">
    <property type="entry name" value="HELICASE_ATP_BIND_1"/>
    <property type="match status" value="1"/>
</dbReference>
<keyword evidence="2" id="KW-0547">Nucleotide-binding</keyword>
<dbReference type="GO" id="GO:0000785">
    <property type="term" value="C:chromatin"/>
    <property type="evidence" value="ECO:0007669"/>
    <property type="project" value="TreeGrafter"/>
</dbReference>
<dbReference type="InterPro" id="IPR014001">
    <property type="entry name" value="Helicase_ATP-bd"/>
</dbReference>
<dbReference type="Proteomes" id="UP001153365">
    <property type="component" value="Unassembled WGS sequence"/>
</dbReference>
<feature type="compositionally biased region" description="Polar residues" evidence="6">
    <location>
        <begin position="531"/>
        <end position="543"/>
    </location>
</feature>
<feature type="compositionally biased region" description="Basic and acidic residues" evidence="6">
    <location>
        <begin position="1452"/>
        <end position="1461"/>
    </location>
</feature>
<keyword evidence="5" id="KW-0539">Nucleus</keyword>
<feature type="region of interest" description="Disordered" evidence="6">
    <location>
        <begin position="108"/>
        <end position="277"/>
    </location>
</feature>
<feature type="compositionally biased region" description="Basic and acidic residues" evidence="6">
    <location>
        <begin position="548"/>
        <end position="562"/>
    </location>
</feature>
<feature type="domain" description="Helicase C-terminal" evidence="8">
    <location>
        <begin position="1103"/>
        <end position="1254"/>
    </location>
</feature>
<dbReference type="CDD" id="cd17919">
    <property type="entry name" value="DEXHc_Snf"/>
    <property type="match status" value="1"/>
</dbReference>
<feature type="compositionally biased region" description="Low complexity" evidence="6">
    <location>
        <begin position="166"/>
        <end position="177"/>
    </location>
</feature>
<comment type="subcellular location">
    <subcellularLocation>
        <location evidence="1">Nucleus</location>
    </subcellularLocation>
</comment>
<dbReference type="GO" id="GO:0042393">
    <property type="term" value="F:histone binding"/>
    <property type="evidence" value="ECO:0007669"/>
    <property type="project" value="TreeGrafter"/>
</dbReference>
<dbReference type="GO" id="GO:0140658">
    <property type="term" value="F:ATP-dependent chromatin remodeler activity"/>
    <property type="evidence" value="ECO:0007669"/>
    <property type="project" value="TreeGrafter"/>
</dbReference>
<dbReference type="SUPFAM" id="SSF52540">
    <property type="entry name" value="P-loop containing nucleoside triphosphate hydrolases"/>
    <property type="match status" value="2"/>
</dbReference>
<evidence type="ECO:0000313" key="10">
    <source>
        <dbReference type="Proteomes" id="UP001153365"/>
    </source>
</evidence>
<evidence type="ECO:0000256" key="6">
    <source>
        <dbReference type="SAM" id="MobiDB-lite"/>
    </source>
</evidence>
<dbReference type="Gene3D" id="3.40.50.300">
    <property type="entry name" value="P-loop containing nucleotide triphosphate hydrolases"/>
    <property type="match status" value="1"/>
</dbReference>
<evidence type="ECO:0000313" key="9">
    <source>
        <dbReference type="EMBL" id="CAH7673287.1"/>
    </source>
</evidence>
<dbReference type="PROSITE" id="PS51194">
    <property type="entry name" value="HELICASE_CTER"/>
    <property type="match status" value="1"/>
</dbReference>
<dbReference type="PANTHER" id="PTHR45623:SF17">
    <property type="entry name" value="CHROMODOMAIN-HELICASE-DNA-BINDING PROTEIN 3-RELATED"/>
    <property type="match status" value="1"/>
</dbReference>
<dbReference type="InterPro" id="IPR016197">
    <property type="entry name" value="Chromo-like_dom_sf"/>
</dbReference>
<feature type="compositionally biased region" description="Basic and acidic residues" evidence="6">
    <location>
        <begin position="264"/>
        <end position="276"/>
    </location>
</feature>
<feature type="region of interest" description="Disordered" evidence="6">
    <location>
        <begin position="1391"/>
        <end position="1429"/>
    </location>
</feature>
<feature type="compositionally biased region" description="Polar residues" evidence="6">
    <location>
        <begin position="24"/>
        <end position="36"/>
    </location>
</feature>
<keyword evidence="10" id="KW-1185">Reference proteome</keyword>
<evidence type="ECO:0000256" key="1">
    <source>
        <dbReference type="ARBA" id="ARBA00004123"/>
    </source>
</evidence>
<feature type="region of interest" description="Disordered" evidence="6">
    <location>
        <begin position="1452"/>
        <end position="1490"/>
    </location>
</feature>
<gene>
    <name evidence="9" type="ORF">PPACK8108_LOCUS8174</name>
</gene>
<feature type="compositionally biased region" description="Polar residues" evidence="6">
    <location>
        <begin position="1"/>
        <end position="12"/>
    </location>
</feature>
<proteinExistence type="predicted"/>
<name>A0AAV0AUS3_PHAPC</name>
<dbReference type="Pfam" id="PF00176">
    <property type="entry name" value="SNF2-rel_dom"/>
    <property type="match status" value="1"/>
</dbReference>
<dbReference type="GO" id="GO:0005524">
    <property type="term" value="F:ATP binding"/>
    <property type="evidence" value="ECO:0007669"/>
    <property type="project" value="UniProtKB-KW"/>
</dbReference>
<dbReference type="InterPro" id="IPR013083">
    <property type="entry name" value="Znf_RING/FYVE/PHD"/>
</dbReference>
<reference evidence="9" key="1">
    <citation type="submission" date="2022-06" db="EMBL/GenBank/DDBJ databases">
        <authorList>
            <consortium name="SYNGENTA / RWTH Aachen University"/>
        </authorList>
    </citation>
    <scope>NUCLEOTIDE SEQUENCE</scope>
</reference>
<evidence type="ECO:0000256" key="2">
    <source>
        <dbReference type="ARBA" id="ARBA00022741"/>
    </source>
</evidence>
<feature type="region of interest" description="Disordered" evidence="6">
    <location>
        <begin position="528"/>
        <end position="563"/>
    </location>
</feature>
<dbReference type="InterPro" id="IPR049730">
    <property type="entry name" value="SNF2/RAD54-like_C"/>
</dbReference>
<dbReference type="SMART" id="SM00490">
    <property type="entry name" value="HELICc"/>
    <property type="match status" value="1"/>
</dbReference>
<comment type="caution">
    <text evidence="9">The sequence shown here is derived from an EMBL/GenBank/DDBJ whole genome shotgun (WGS) entry which is preliminary data.</text>
</comment>
<feature type="region of interest" description="Disordered" evidence="6">
    <location>
        <begin position="365"/>
        <end position="385"/>
    </location>
</feature>
<dbReference type="InterPro" id="IPR001650">
    <property type="entry name" value="Helicase_C-like"/>
</dbReference>
<feature type="region of interest" description="Disordered" evidence="6">
    <location>
        <begin position="1"/>
        <end position="59"/>
    </location>
</feature>
<dbReference type="GO" id="GO:0005634">
    <property type="term" value="C:nucleus"/>
    <property type="evidence" value="ECO:0007669"/>
    <property type="project" value="UniProtKB-SubCell"/>
</dbReference>
<feature type="compositionally biased region" description="Basic and acidic residues" evidence="6">
    <location>
        <begin position="1391"/>
        <end position="1410"/>
    </location>
</feature>
<dbReference type="InterPro" id="IPR038718">
    <property type="entry name" value="SNF2-like_sf"/>
</dbReference>
<protein>
    <submittedName>
        <fullName evidence="9">P-loop containing nucleoside triphosphate hydrolase protein</fullName>
    </submittedName>
</protein>
<dbReference type="SMART" id="SM00487">
    <property type="entry name" value="DEXDc"/>
    <property type="match status" value="1"/>
</dbReference>
<evidence type="ECO:0000256" key="5">
    <source>
        <dbReference type="ARBA" id="ARBA00023242"/>
    </source>
</evidence>
<accession>A0AAV0AUS3</accession>
<dbReference type="Pfam" id="PF00271">
    <property type="entry name" value="Helicase_C"/>
    <property type="match status" value="1"/>
</dbReference>
<feature type="compositionally biased region" description="Polar residues" evidence="6">
    <location>
        <begin position="1477"/>
        <end position="1490"/>
    </location>
</feature>
<dbReference type="GO" id="GO:0003677">
    <property type="term" value="F:DNA binding"/>
    <property type="evidence" value="ECO:0007669"/>
    <property type="project" value="TreeGrafter"/>
</dbReference>
<dbReference type="PANTHER" id="PTHR45623">
    <property type="entry name" value="CHROMODOMAIN-HELICASE-DNA-BINDING PROTEIN 3-RELATED-RELATED"/>
    <property type="match status" value="1"/>
</dbReference>
<dbReference type="InterPro" id="IPR027417">
    <property type="entry name" value="P-loop_NTPase"/>
</dbReference>
<feature type="compositionally biased region" description="Polar residues" evidence="6">
    <location>
        <begin position="127"/>
        <end position="143"/>
    </location>
</feature>
<feature type="compositionally biased region" description="Acidic residues" evidence="6">
    <location>
        <begin position="204"/>
        <end position="215"/>
    </location>
</feature>
<dbReference type="GO" id="GO:0003682">
    <property type="term" value="F:chromatin binding"/>
    <property type="evidence" value="ECO:0007669"/>
    <property type="project" value="TreeGrafter"/>
</dbReference>
<sequence>MTSAVDSDNSAVSKRGPRTRGRSNKGSLSAATSSELSDPVPSDDSTAIPVRKSRRLSSNHKVEKILSQVDTDEEEDGEAAYFCRVQGSKRQIKLKESDLKHVPNLLRSFKSKKSESLASGEDDKSNFSRSKSLAQPTSASEVMSSDSDSPNLRRRSKRQKKHYRRSSLSSTSDQTQLNPKNVRRSTRSSQSRPKYNFRTHISSEEEEEEDELEESGSDRSKQKKNRKNQRYVMSEESDESEYKSGRSRSRNRSKAVARKGFSPEGRKPRSEHHPDCTKCGIEFQPGLVSAWIKADKNRKSKVRTGSLLDRFLSLEEVYAQGCWLECSDCSSSYHFGCLPADMKKDIAAQHKAERLSIMEQLEKNSENNPGKIINPSEIPPERKERQPDLKLVTKCPMCFKSNGALCMKCGNNSDLKHQTTNASLTNSPVYANKRVTVSTEKEDEAEVDELEKDSVSKDSEGRTLLFRCISCRRVAHYSCLPSSGEDYPTDLDEIAEYWQRDWSCADCDELSNIELENILAWRRPTIKKTSHTTPPSAPEQSILGSLHDSPRGRDNNKTRSDVKLPSWKHPFEEAEYLCKYVDFSYSDCSWLTHSYLAARYPQRLRSFLTNGPLVDLKQFSEGRQGFDSDSDEDSVDIGDELPFNLNPDENAEQKIPKAWLTPERILSIEFDDEETIEDLDENDIPKTPELMYEKMGRAFIKWQEQSYAAATWTDKITKTSPFFPAFWSALENYMKFRKFAVPFVKSERELEKLDAPRRESQFRALEKQPRFIPNELMNFQLEGLNFVTSNNWHRQHPTILADEMGLGKTVQICSLISVLKHQERRMPFLICVPNSTLGNWVRECNKWIPDLKVVSLPGDAESCEIIEEWDMFQPGVRKSQRKLAAHVVLTTYQAAEKSINLLRRVQRWEVVIVDEGQRLKSGAKGGLFRALSSLRDGHRIIMTGTPLNNNLRELFNLLSFLNPEEYPESKIDELELRYTDLTPELVDEVRGIIRPYMLRRTKETALDLPSLTEIIVPITMRPLQKRVYRGILSRNADLITSIYAKRKSKTKAKTTRANFNNLLMQLRKVLAHPYLQDWQIEPADVTEQQAHENLTEASAKLVFLQRFLPKLLERNHRILIFSQFTMLLDIMERFFDGEKLDYLRLDGTTSQLDRQTRIDCFNRPNSSYNIFLLSTKAGGAGINLATADTVIMLDPDYNPHNDLQAISRAHRYGQKKPVSVFKLMTKSSAEERIIQTGKKKLVLDHLVIQKASEEETEAMDVETILQYGAQELLTENDETLNKDVRYTDEELDDLIQRIAEPKQIENEGEGNTKVDKTFSFARVWEGRGKDLGGVTSVEEIDNSHNVNEQRTFWDNILQANQEEERKNRVEAETVTGRGHRKRKEVVYNHPAIDDSPKKKARSESVEDNKDGNFVPEKMNEVESDSDSTVDEEIQVISEAVDLSHMTEVQIKENREREERRAAERRKRHLKEMYDSKTLGNALQGSSVQHGHGNINTSGAAYMNYFQEIRTNLTLARL</sequence>
<dbReference type="EMBL" id="CALTRL010001657">
    <property type="protein sequence ID" value="CAH7673287.1"/>
    <property type="molecule type" value="Genomic_DNA"/>
</dbReference>
<dbReference type="GO" id="GO:0016887">
    <property type="term" value="F:ATP hydrolysis activity"/>
    <property type="evidence" value="ECO:0007669"/>
    <property type="project" value="TreeGrafter"/>
</dbReference>
<evidence type="ECO:0000256" key="3">
    <source>
        <dbReference type="ARBA" id="ARBA00022801"/>
    </source>
</evidence>
<feature type="compositionally biased region" description="Basic residues" evidence="6">
    <location>
        <begin position="152"/>
        <end position="165"/>
    </location>
</feature>
<keyword evidence="4" id="KW-0067">ATP-binding</keyword>
<evidence type="ECO:0000256" key="4">
    <source>
        <dbReference type="ARBA" id="ARBA00022840"/>
    </source>
</evidence>
<feature type="domain" description="Helicase ATP-binding" evidence="7">
    <location>
        <begin position="789"/>
        <end position="964"/>
    </location>
</feature>